<dbReference type="PANTHER" id="PTHR46163:SF15">
    <property type="entry name" value="TYROSINE-PROTEIN PHOSPHATASE DOMAIN-CONTAINING PROTEIN"/>
    <property type="match status" value="1"/>
</dbReference>
<dbReference type="STRING" id="29170.A0A368GJZ4"/>
<comment type="caution">
    <text evidence="3">The sequence shown here is derived from an EMBL/GenBank/DDBJ whole genome shotgun (WGS) entry which is preliminary data.</text>
</comment>
<feature type="compositionally biased region" description="Low complexity" evidence="1">
    <location>
        <begin position="54"/>
        <end position="73"/>
    </location>
</feature>
<feature type="compositionally biased region" description="Basic and acidic residues" evidence="1">
    <location>
        <begin position="164"/>
        <end position="179"/>
    </location>
</feature>
<dbReference type="AlphaFoldDB" id="A0A368GJZ4"/>
<dbReference type="Proteomes" id="UP000252519">
    <property type="component" value="Unassembled WGS sequence"/>
</dbReference>
<dbReference type="Pfam" id="PF00102">
    <property type="entry name" value="Y_phosphatase"/>
    <property type="match status" value="1"/>
</dbReference>
<feature type="compositionally biased region" description="Low complexity" evidence="1">
    <location>
        <begin position="131"/>
        <end position="159"/>
    </location>
</feature>
<evidence type="ECO:0000313" key="4">
    <source>
        <dbReference type="Proteomes" id="UP000252519"/>
    </source>
</evidence>
<dbReference type="PANTHER" id="PTHR46163">
    <property type="entry name" value="TYROSINE-PROTEIN PHOSPHATASE-RELATED"/>
    <property type="match status" value="1"/>
</dbReference>
<gene>
    <name evidence="3" type="ORF">ANCCAN_10730</name>
</gene>
<name>A0A368GJZ4_ANCCA</name>
<feature type="region of interest" description="Disordered" evidence="1">
    <location>
        <begin position="131"/>
        <end position="179"/>
    </location>
</feature>
<organism evidence="3 4">
    <name type="scientific">Ancylostoma caninum</name>
    <name type="common">Dog hookworm</name>
    <dbReference type="NCBI Taxonomy" id="29170"/>
    <lineage>
        <taxon>Eukaryota</taxon>
        <taxon>Metazoa</taxon>
        <taxon>Ecdysozoa</taxon>
        <taxon>Nematoda</taxon>
        <taxon>Chromadorea</taxon>
        <taxon>Rhabditida</taxon>
        <taxon>Rhabditina</taxon>
        <taxon>Rhabditomorpha</taxon>
        <taxon>Strongyloidea</taxon>
        <taxon>Ancylostomatidae</taxon>
        <taxon>Ancylostomatinae</taxon>
        <taxon>Ancylostoma</taxon>
    </lineage>
</organism>
<sequence>MTAAAMNENLGNIVLVKNRHKAQQGMQSPAGPGDDFQQPLVMDQQAAAVAGYPSSTARTSTTTTTPTTTNIQPDAQQQAVQQFYQRQDVAFGSPAPPPQVSMVPLADTTTTTTTTPASGPYGTLYGTTAATTTVPSTTGPTPTTTAPTSATSAPTTGSTMARPTVERTDELTKKETTEEKPVCDRAQKWKTYVEKTLEGGVETMLAEFRLIRGHIPPFCTRMGFDANVEKNRFEDVVCMDQTRVRLHCNSYIHASWVSITANRKTSSGCKILTLASENSSGSLLTGIGQCMKYTHPHVYMSLSGCGRAGTYAAFEKFSTVLPPKTVQKYEEFSARFNRCAELQEDLL</sequence>
<dbReference type="InterPro" id="IPR000242">
    <property type="entry name" value="PTP_cat"/>
</dbReference>
<feature type="domain" description="Tyrosine-protein phosphatase" evidence="2">
    <location>
        <begin position="227"/>
        <end position="263"/>
    </location>
</feature>
<dbReference type="InterPro" id="IPR029021">
    <property type="entry name" value="Prot-tyrosine_phosphatase-like"/>
</dbReference>
<dbReference type="InterPro" id="IPR052782">
    <property type="entry name" value="Oocyte-zygote_transition_reg"/>
</dbReference>
<keyword evidence="4" id="KW-1185">Reference proteome</keyword>
<reference evidence="3 4" key="1">
    <citation type="submission" date="2014-10" db="EMBL/GenBank/DDBJ databases">
        <title>Draft genome of the hookworm Ancylostoma caninum.</title>
        <authorList>
            <person name="Mitreva M."/>
        </authorList>
    </citation>
    <scope>NUCLEOTIDE SEQUENCE [LARGE SCALE GENOMIC DNA]</scope>
    <source>
        <strain evidence="3 4">Baltimore</strain>
    </source>
</reference>
<dbReference type="SUPFAM" id="SSF52799">
    <property type="entry name" value="(Phosphotyrosine protein) phosphatases II"/>
    <property type="match status" value="1"/>
</dbReference>
<feature type="region of interest" description="Disordered" evidence="1">
    <location>
        <begin position="47"/>
        <end position="73"/>
    </location>
</feature>
<proteinExistence type="predicted"/>
<evidence type="ECO:0000256" key="1">
    <source>
        <dbReference type="SAM" id="MobiDB-lite"/>
    </source>
</evidence>
<dbReference type="EMBL" id="JOJR01000162">
    <property type="protein sequence ID" value="RCN43315.1"/>
    <property type="molecule type" value="Genomic_DNA"/>
</dbReference>
<dbReference type="GO" id="GO:0004725">
    <property type="term" value="F:protein tyrosine phosphatase activity"/>
    <property type="evidence" value="ECO:0007669"/>
    <property type="project" value="InterPro"/>
</dbReference>
<evidence type="ECO:0000259" key="2">
    <source>
        <dbReference type="Pfam" id="PF00102"/>
    </source>
</evidence>
<protein>
    <submittedName>
        <fullName evidence="3">Protein-tyrosine phosphatase</fullName>
    </submittedName>
</protein>
<dbReference type="OrthoDB" id="5825157at2759"/>
<evidence type="ECO:0000313" key="3">
    <source>
        <dbReference type="EMBL" id="RCN43315.1"/>
    </source>
</evidence>
<dbReference type="Gene3D" id="3.90.190.10">
    <property type="entry name" value="Protein tyrosine phosphatase superfamily"/>
    <property type="match status" value="1"/>
</dbReference>
<accession>A0A368GJZ4</accession>